<dbReference type="Gene3D" id="2.60.40.650">
    <property type="match status" value="1"/>
</dbReference>
<dbReference type="InterPro" id="IPR036374">
    <property type="entry name" value="OxRdtase_Mopterin-bd_sf"/>
</dbReference>
<dbReference type="GO" id="GO:0050464">
    <property type="term" value="F:nitrate reductase (NADPH) activity"/>
    <property type="evidence" value="ECO:0007669"/>
    <property type="project" value="UniProtKB-EC"/>
</dbReference>
<feature type="domain" description="FAD-binding FR-type" evidence="20">
    <location>
        <begin position="600"/>
        <end position="713"/>
    </location>
</feature>
<evidence type="ECO:0000256" key="13">
    <source>
        <dbReference type="ARBA" id="ARBA00022827"/>
    </source>
</evidence>
<dbReference type="InterPro" id="IPR036400">
    <property type="entry name" value="Cyt_B5-like_heme/steroid_sf"/>
</dbReference>
<dbReference type="PROSITE" id="PS00191">
    <property type="entry name" value="CYTOCHROME_B5_1"/>
    <property type="match status" value="1"/>
</dbReference>
<dbReference type="PRINTS" id="PR00406">
    <property type="entry name" value="CYTB5RDTASE"/>
</dbReference>
<feature type="non-terminal residue" evidence="21">
    <location>
        <position position="1"/>
    </location>
</feature>
<keyword evidence="16" id="KW-0534">Nitrate assimilation</keyword>
<dbReference type="Pfam" id="PF03404">
    <property type="entry name" value="Mo-co_dimer"/>
    <property type="match status" value="1"/>
</dbReference>
<dbReference type="PANTHER" id="PTHR19372">
    <property type="entry name" value="SULFITE REDUCTASE"/>
    <property type="match status" value="1"/>
</dbReference>
<dbReference type="InterPro" id="IPR017927">
    <property type="entry name" value="FAD-bd_FR_type"/>
</dbReference>
<evidence type="ECO:0000256" key="5">
    <source>
        <dbReference type="ARBA" id="ARBA00006253"/>
    </source>
</evidence>
<feature type="non-terminal residue" evidence="21">
    <location>
        <position position="848"/>
    </location>
</feature>
<dbReference type="Gene3D" id="3.10.120.10">
    <property type="entry name" value="Cytochrome b5-like heme/steroid binding domain"/>
    <property type="match status" value="1"/>
</dbReference>
<evidence type="ECO:0000256" key="7">
    <source>
        <dbReference type="ARBA" id="ARBA00012673"/>
    </source>
</evidence>
<evidence type="ECO:0000256" key="2">
    <source>
        <dbReference type="ARBA" id="ARBA00001971"/>
    </source>
</evidence>
<dbReference type="SMART" id="SM01117">
    <property type="entry name" value="Cyt-b5"/>
    <property type="match status" value="1"/>
</dbReference>
<accession>A0A197JXY0</accession>
<evidence type="ECO:0000256" key="8">
    <source>
        <dbReference type="ARBA" id="ARBA00015499"/>
    </source>
</evidence>
<evidence type="ECO:0000256" key="1">
    <source>
        <dbReference type="ARBA" id="ARBA00001924"/>
    </source>
</evidence>
<keyword evidence="22" id="KW-1185">Reference proteome</keyword>
<dbReference type="Pfam" id="PF00173">
    <property type="entry name" value="Cyt-b5"/>
    <property type="match status" value="1"/>
</dbReference>
<dbReference type="Proteomes" id="UP000078512">
    <property type="component" value="Unassembled WGS sequence"/>
</dbReference>
<name>A0A197JXY0_9FUNG</name>
<dbReference type="InterPro" id="IPR005066">
    <property type="entry name" value="MoCF_OxRdtse_dimer"/>
</dbReference>
<dbReference type="SUPFAM" id="SSF56524">
    <property type="entry name" value="Oxidoreductase molybdopterin-binding domain"/>
    <property type="match status" value="1"/>
</dbReference>
<dbReference type="CDD" id="cd06183">
    <property type="entry name" value="cyt_b5_reduct_like"/>
    <property type="match status" value="1"/>
</dbReference>
<evidence type="ECO:0000313" key="22">
    <source>
        <dbReference type="Proteomes" id="UP000078512"/>
    </source>
</evidence>
<dbReference type="Pfam" id="PF00175">
    <property type="entry name" value="NAD_binding_1"/>
    <property type="match status" value="1"/>
</dbReference>
<keyword evidence="10" id="KW-0349">Heme</keyword>
<keyword evidence="15" id="KW-0408">Iron</keyword>
<dbReference type="InterPro" id="IPR008333">
    <property type="entry name" value="Cbr1-like_FAD-bd_dom"/>
</dbReference>
<evidence type="ECO:0000313" key="21">
    <source>
        <dbReference type="EMBL" id="OAQ30187.1"/>
    </source>
</evidence>
<evidence type="ECO:0000256" key="18">
    <source>
        <dbReference type="SAM" id="MobiDB-lite"/>
    </source>
</evidence>
<dbReference type="EC" id="1.7.1.3" evidence="7"/>
<comment type="cofactor">
    <cofactor evidence="2">
        <name>heme</name>
        <dbReference type="ChEBI" id="CHEBI:30413"/>
    </cofactor>
</comment>
<evidence type="ECO:0000256" key="9">
    <source>
        <dbReference type="ARBA" id="ARBA00022505"/>
    </source>
</evidence>
<dbReference type="InterPro" id="IPR008335">
    <property type="entry name" value="Mopterin_OxRdtase_euk"/>
</dbReference>
<dbReference type="PROSITE" id="PS50255">
    <property type="entry name" value="CYTOCHROME_B5_2"/>
    <property type="match status" value="1"/>
</dbReference>
<dbReference type="Gene3D" id="2.40.30.10">
    <property type="entry name" value="Translation factors"/>
    <property type="match status" value="1"/>
</dbReference>
<evidence type="ECO:0000259" key="19">
    <source>
        <dbReference type="PROSITE" id="PS50255"/>
    </source>
</evidence>
<keyword evidence="11" id="KW-0285">Flavoprotein</keyword>
<dbReference type="GO" id="GO:0030151">
    <property type="term" value="F:molybdenum ion binding"/>
    <property type="evidence" value="ECO:0007669"/>
    <property type="project" value="InterPro"/>
</dbReference>
<comment type="subunit">
    <text evidence="6">Homodimer.</text>
</comment>
<dbReference type="Gene3D" id="3.40.50.80">
    <property type="entry name" value="Nucleotide-binding domain of ferredoxin-NADP reductase (FNR) module"/>
    <property type="match status" value="1"/>
</dbReference>
<dbReference type="GO" id="GO:0020037">
    <property type="term" value="F:heme binding"/>
    <property type="evidence" value="ECO:0007669"/>
    <property type="project" value="InterPro"/>
</dbReference>
<organism evidence="21 22">
    <name type="scientific">Linnemannia elongata AG-77</name>
    <dbReference type="NCBI Taxonomy" id="1314771"/>
    <lineage>
        <taxon>Eukaryota</taxon>
        <taxon>Fungi</taxon>
        <taxon>Fungi incertae sedis</taxon>
        <taxon>Mucoromycota</taxon>
        <taxon>Mortierellomycotina</taxon>
        <taxon>Mortierellomycetes</taxon>
        <taxon>Mortierellales</taxon>
        <taxon>Mortierellaceae</taxon>
        <taxon>Linnemannia</taxon>
    </lineage>
</organism>
<dbReference type="PROSITE" id="PS00559">
    <property type="entry name" value="MOLYBDOPTERIN_EUK"/>
    <property type="match status" value="1"/>
</dbReference>
<evidence type="ECO:0000256" key="16">
    <source>
        <dbReference type="ARBA" id="ARBA00023063"/>
    </source>
</evidence>
<dbReference type="PRINTS" id="PR00363">
    <property type="entry name" value="CYTOCHROMEB5"/>
</dbReference>
<dbReference type="InterPro" id="IPR000572">
    <property type="entry name" value="OxRdtase_Mopterin-bd_dom"/>
</dbReference>
<feature type="region of interest" description="Disordered" evidence="18">
    <location>
        <begin position="152"/>
        <end position="179"/>
    </location>
</feature>
<comment type="similarity">
    <text evidence="5">Belongs to the nitrate reductase family.</text>
</comment>
<dbReference type="PRINTS" id="PR00371">
    <property type="entry name" value="FPNCR"/>
</dbReference>
<sequence>KSTLTVDERDRGTPDEWIVRDPTLIRLTGRHPFNAEPPTQELLKHGFLTPSSIHYVRNHGTVPNLQWETHKIEVSGMVEHPMTLSMDEIAALPSVKLPVTLACSGNRRKEQNMIAKSVGFHWGPGAVSTSIWRGVRLAEVLRKCGINWPFSASPTSPSPMTPSSSSSSSEDGSPPSEPRFVCFEGADQLPFGYYGTCIPIQRAMDEYFDVLLAYEMNGERLAPDHGYPLRLIVPGCIGGRAVKWLQRIFVSDKEPDNYYHFHDNRVLPPNVDNSIMASALDAWQKADDLIYDFNVQSVITHPGHGELVPLDRDTAYTVRGYAYSGAGHKIKRVQVSLDGGKTWRLAQLDDDQEEEEHKKLGMEQDRSRFWCWRLWTLDIQMSELVESGGELVCRGWDANNNTQPQTTEWNLMGMMHNAWYNVKGRIDIEQSRHAVVSYRFEHPTVVDEDPSDIGAGGFQNKGWMKPPPHDLLDVTTLGDKVLEEPNPYRFTRAMVAKHKSHGDAWVIVHNKVYDCSAFLDEHPGGPASILSAAGTNVTKVFKQIHSIDSHEIFGNYLLGEVDDFHSDSSGNCSSMSPDLRDSNNNYSNNNNNNSGHFLSPEWQPIRLVKKDSVSHDSRIFRFALSSPKIKFGLPTGKHVFLRGKSKNDGKMYVRAYTPISDDDSLPGFAEFLVKVYKPDKGHPQGGHLSQVLDSLEIGETIEVRGPLGSFLYLGHGRWTFGTHSGRACRIVTMAGGTGITPIYQLIRAIAMDSTDRTEVRFIYANKTEEEILLREELLQLEKKSAGRVKICFTVSDPSEGWKGCKGHIDEKMIREYGTFDDHETLNHAIDTISVMCGPPPMIEKACLP</sequence>
<dbReference type="PANTHER" id="PTHR19372:SF7">
    <property type="entry name" value="SULFITE OXIDASE, MITOCHONDRIAL"/>
    <property type="match status" value="1"/>
</dbReference>
<dbReference type="GO" id="GO:0008482">
    <property type="term" value="F:sulfite oxidase activity"/>
    <property type="evidence" value="ECO:0007669"/>
    <property type="project" value="TreeGrafter"/>
</dbReference>
<evidence type="ECO:0000259" key="20">
    <source>
        <dbReference type="PROSITE" id="PS51384"/>
    </source>
</evidence>
<evidence type="ECO:0000256" key="6">
    <source>
        <dbReference type="ARBA" id="ARBA00011738"/>
    </source>
</evidence>
<dbReference type="SUPFAM" id="SSF52343">
    <property type="entry name" value="Ferredoxin reductase-like, C-terminal NADP-linked domain"/>
    <property type="match status" value="1"/>
</dbReference>
<dbReference type="Pfam" id="PF00174">
    <property type="entry name" value="Oxidored_molyb"/>
    <property type="match status" value="1"/>
</dbReference>
<comment type="catalytic activity">
    <reaction evidence="17">
        <text>nitrite + NADP(+) + H2O = nitrate + NADPH + H(+)</text>
        <dbReference type="Rhea" id="RHEA:19061"/>
        <dbReference type="ChEBI" id="CHEBI:15377"/>
        <dbReference type="ChEBI" id="CHEBI:15378"/>
        <dbReference type="ChEBI" id="CHEBI:16301"/>
        <dbReference type="ChEBI" id="CHEBI:17632"/>
        <dbReference type="ChEBI" id="CHEBI:57783"/>
        <dbReference type="ChEBI" id="CHEBI:58349"/>
        <dbReference type="EC" id="1.7.1.3"/>
    </reaction>
</comment>
<dbReference type="GO" id="GO:0006790">
    <property type="term" value="P:sulfur compound metabolic process"/>
    <property type="evidence" value="ECO:0007669"/>
    <property type="project" value="TreeGrafter"/>
</dbReference>
<reference evidence="21 22" key="1">
    <citation type="submission" date="2016-05" db="EMBL/GenBank/DDBJ databases">
        <title>Genome sequencing reveals origins of a unique bacterial endosymbiosis in the earliest lineages of terrestrial Fungi.</title>
        <authorList>
            <consortium name="DOE Joint Genome Institute"/>
            <person name="Uehling J."/>
            <person name="Gryganskyi A."/>
            <person name="Hameed K."/>
            <person name="Tschaplinski T."/>
            <person name="Misztal P."/>
            <person name="Wu S."/>
            <person name="Desiro A."/>
            <person name="Vande Pol N."/>
            <person name="Du Z.-Y."/>
            <person name="Zienkiewicz A."/>
            <person name="Zienkiewicz K."/>
            <person name="Morin E."/>
            <person name="Tisserant E."/>
            <person name="Splivallo R."/>
            <person name="Hainaut M."/>
            <person name="Henrissat B."/>
            <person name="Ohm R."/>
            <person name="Kuo A."/>
            <person name="Yan J."/>
            <person name="Lipzen A."/>
            <person name="Nolan M."/>
            <person name="Labutti K."/>
            <person name="Barry K."/>
            <person name="Goldstein A."/>
            <person name="Labbe J."/>
            <person name="Schadt C."/>
            <person name="Tuskan G."/>
            <person name="Grigoriev I."/>
            <person name="Martin F."/>
            <person name="Vilgalys R."/>
            <person name="Bonito G."/>
        </authorList>
    </citation>
    <scope>NUCLEOTIDE SEQUENCE [LARGE SCALE GENOMIC DNA]</scope>
    <source>
        <strain evidence="21 22">AG-77</strain>
    </source>
</reference>
<keyword evidence="13" id="KW-0274">FAD</keyword>
<dbReference type="InterPro" id="IPR022407">
    <property type="entry name" value="OxRdtase_Mopterin_BS"/>
</dbReference>
<keyword evidence="14" id="KW-0560">Oxidoreductase</keyword>
<dbReference type="InterPro" id="IPR001709">
    <property type="entry name" value="Flavoprot_Pyr_Nucl_cyt_Rdtase"/>
</dbReference>
<evidence type="ECO:0000256" key="4">
    <source>
        <dbReference type="ARBA" id="ARBA00003838"/>
    </source>
</evidence>
<dbReference type="InterPro" id="IPR001199">
    <property type="entry name" value="Cyt_B5-like_heme/steroid-bd"/>
</dbReference>
<dbReference type="EMBL" id="KV442036">
    <property type="protein sequence ID" value="OAQ30187.1"/>
    <property type="molecule type" value="Genomic_DNA"/>
</dbReference>
<evidence type="ECO:0000256" key="10">
    <source>
        <dbReference type="ARBA" id="ARBA00022617"/>
    </source>
</evidence>
<proteinExistence type="inferred from homology"/>
<dbReference type="InterPro" id="IPR039261">
    <property type="entry name" value="FNR_nucleotide-bd"/>
</dbReference>
<keyword evidence="12" id="KW-0479">Metal-binding</keyword>
<dbReference type="AlphaFoldDB" id="A0A197JXY0"/>
<dbReference type="PROSITE" id="PS51384">
    <property type="entry name" value="FAD_FR"/>
    <property type="match status" value="1"/>
</dbReference>
<dbReference type="Pfam" id="PF00970">
    <property type="entry name" value="FAD_binding_6"/>
    <property type="match status" value="1"/>
</dbReference>
<dbReference type="STRING" id="1314771.A0A197JXY0"/>
<protein>
    <recommendedName>
        <fullName evidence="8">Nitrate reductase [NADPH]</fullName>
        <ecNumber evidence="7">1.7.1.3</ecNumber>
    </recommendedName>
</protein>
<dbReference type="InterPro" id="IPR018506">
    <property type="entry name" value="Cyt_B5_heme-BS"/>
</dbReference>
<feature type="domain" description="Cytochrome b5 heme-binding" evidence="19">
    <location>
        <begin position="487"/>
        <end position="562"/>
    </location>
</feature>
<dbReference type="InterPro" id="IPR017938">
    <property type="entry name" value="Riboflavin_synthase-like_b-brl"/>
</dbReference>
<dbReference type="PRINTS" id="PR00407">
    <property type="entry name" value="EUMOPTERIN"/>
</dbReference>
<dbReference type="GO" id="GO:0042128">
    <property type="term" value="P:nitrate assimilation"/>
    <property type="evidence" value="ECO:0007669"/>
    <property type="project" value="UniProtKB-KW"/>
</dbReference>
<evidence type="ECO:0000256" key="15">
    <source>
        <dbReference type="ARBA" id="ARBA00023004"/>
    </source>
</evidence>
<dbReference type="OrthoDB" id="432685at2759"/>
<feature type="region of interest" description="Disordered" evidence="18">
    <location>
        <begin position="569"/>
        <end position="597"/>
    </location>
</feature>
<dbReference type="SUPFAM" id="SSF81296">
    <property type="entry name" value="E set domains"/>
    <property type="match status" value="1"/>
</dbReference>
<evidence type="ECO:0000256" key="11">
    <source>
        <dbReference type="ARBA" id="ARBA00022630"/>
    </source>
</evidence>
<dbReference type="FunFam" id="2.40.30.10:FF:000021">
    <property type="entry name" value="NADH-cytochrome b5 reductase"/>
    <property type="match status" value="1"/>
</dbReference>
<keyword evidence="9" id="KW-0500">Molybdenum</keyword>
<gene>
    <name evidence="21" type="ORF">K457DRAFT_45194</name>
</gene>
<comment type="cofactor">
    <cofactor evidence="3">
        <name>FAD</name>
        <dbReference type="ChEBI" id="CHEBI:57692"/>
    </cofactor>
</comment>
<evidence type="ECO:0000256" key="12">
    <source>
        <dbReference type="ARBA" id="ARBA00022723"/>
    </source>
</evidence>
<dbReference type="GO" id="GO:0043546">
    <property type="term" value="F:molybdopterin cofactor binding"/>
    <property type="evidence" value="ECO:0007669"/>
    <property type="project" value="InterPro"/>
</dbReference>
<evidence type="ECO:0000256" key="14">
    <source>
        <dbReference type="ARBA" id="ARBA00023002"/>
    </source>
</evidence>
<dbReference type="InterPro" id="IPR001433">
    <property type="entry name" value="OxRdtase_FAD/NAD-bd"/>
</dbReference>
<feature type="compositionally biased region" description="Low complexity" evidence="18">
    <location>
        <begin position="161"/>
        <end position="174"/>
    </location>
</feature>
<comment type="function">
    <text evidence="4">Nitrate reductase is a key enzyme involved in the first step of nitrate assimilation in plants, fungi and bacteria.</text>
</comment>
<dbReference type="SUPFAM" id="SSF63380">
    <property type="entry name" value="Riboflavin synthase domain-like"/>
    <property type="match status" value="1"/>
</dbReference>
<comment type="cofactor">
    <cofactor evidence="1">
        <name>Mo-molybdopterin</name>
        <dbReference type="ChEBI" id="CHEBI:71302"/>
    </cofactor>
</comment>
<dbReference type="SUPFAM" id="SSF55856">
    <property type="entry name" value="Cytochrome b5-like heme/steroid binding domain"/>
    <property type="match status" value="1"/>
</dbReference>
<evidence type="ECO:0000256" key="3">
    <source>
        <dbReference type="ARBA" id="ARBA00001974"/>
    </source>
</evidence>
<evidence type="ECO:0000256" key="17">
    <source>
        <dbReference type="ARBA" id="ARBA00049155"/>
    </source>
</evidence>
<feature type="compositionally biased region" description="Low complexity" evidence="18">
    <location>
        <begin position="582"/>
        <end position="594"/>
    </location>
</feature>
<dbReference type="InterPro" id="IPR014756">
    <property type="entry name" value="Ig_E-set"/>
</dbReference>
<dbReference type="Gene3D" id="3.90.420.10">
    <property type="entry name" value="Oxidoreductase, molybdopterin-binding domain"/>
    <property type="match status" value="1"/>
</dbReference>